<keyword evidence="10 13" id="KW-0472">Membrane</keyword>
<evidence type="ECO:0000259" key="16">
    <source>
        <dbReference type="SMART" id="SM00965"/>
    </source>
</evidence>
<dbReference type="GO" id="GO:0015232">
    <property type="term" value="F:heme transmembrane transporter activity"/>
    <property type="evidence" value="ECO:0007669"/>
    <property type="project" value="InterPro"/>
</dbReference>
<dbReference type="AlphaFoldDB" id="A0A6S6Z9B4"/>
<dbReference type="NCBIfam" id="TIGR01786">
    <property type="entry name" value="TonB-hemlactrns"/>
    <property type="match status" value="1"/>
</dbReference>
<evidence type="ECO:0000256" key="12">
    <source>
        <dbReference type="ARBA" id="ARBA00023237"/>
    </source>
</evidence>
<dbReference type="NCBIfam" id="TIGR01785">
    <property type="entry name" value="TonB-hemin"/>
    <property type="match status" value="1"/>
</dbReference>
<keyword evidence="8" id="KW-0408">Iron</keyword>
<name>A0A6S6Z9B4_9BURK</name>
<dbReference type="Proteomes" id="UP000494111">
    <property type="component" value="Unassembled WGS sequence"/>
</dbReference>
<evidence type="ECO:0000256" key="6">
    <source>
        <dbReference type="ARBA" id="ARBA00022692"/>
    </source>
</evidence>
<dbReference type="InterPro" id="IPR037066">
    <property type="entry name" value="Plug_dom_sf"/>
</dbReference>
<feature type="region of interest" description="Disordered" evidence="15">
    <location>
        <begin position="572"/>
        <end position="591"/>
    </location>
</feature>
<dbReference type="InterPro" id="IPR010949">
    <property type="entry name" value="TonB_Hb/transfer/lactofer_rcpt"/>
</dbReference>
<dbReference type="GO" id="GO:0009279">
    <property type="term" value="C:cell outer membrane"/>
    <property type="evidence" value="ECO:0007669"/>
    <property type="project" value="UniProtKB-SubCell"/>
</dbReference>
<evidence type="ECO:0000256" key="10">
    <source>
        <dbReference type="ARBA" id="ARBA00023136"/>
    </source>
</evidence>
<dbReference type="InterPro" id="IPR036942">
    <property type="entry name" value="Beta-barrel_TonB_sf"/>
</dbReference>
<dbReference type="InterPro" id="IPR011662">
    <property type="entry name" value="Secretin/TonB_short_N"/>
</dbReference>
<comment type="subcellular location">
    <subcellularLocation>
        <location evidence="1 13">Cell outer membrane</location>
        <topology evidence="1 13">Multi-pass membrane protein</topology>
    </subcellularLocation>
</comment>
<dbReference type="SUPFAM" id="SSF56935">
    <property type="entry name" value="Porins"/>
    <property type="match status" value="1"/>
</dbReference>
<dbReference type="InterPro" id="IPR000531">
    <property type="entry name" value="Beta-barrel_TonB"/>
</dbReference>
<organism evidence="17 18">
    <name type="scientific">Achromobacter deleyi</name>
    <dbReference type="NCBI Taxonomy" id="1353891"/>
    <lineage>
        <taxon>Bacteria</taxon>
        <taxon>Pseudomonadati</taxon>
        <taxon>Pseudomonadota</taxon>
        <taxon>Betaproteobacteria</taxon>
        <taxon>Burkholderiales</taxon>
        <taxon>Alcaligenaceae</taxon>
        <taxon>Achromobacter</taxon>
    </lineage>
</organism>
<reference evidence="17 18" key="1">
    <citation type="submission" date="2020-04" db="EMBL/GenBank/DDBJ databases">
        <authorList>
            <person name="De Canck E."/>
        </authorList>
    </citation>
    <scope>NUCLEOTIDE SEQUENCE [LARGE SCALE GENOMIC DNA]</scope>
    <source>
        <strain evidence="17 18">LMG 3458</strain>
    </source>
</reference>
<evidence type="ECO:0000256" key="5">
    <source>
        <dbReference type="ARBA" id="ARBA00022496"/>
    </source>
</evidence>
<dbReference type="Pfam" id="PF07660">
    <property type="entry name" value="STN"/>
    <property type="match status" value="1"/>
</dbReference>
<proteinExistence type="inferred from homology"/>
<dbReference type="Gene3D" id="2.40.170.20">
    <property type="entry name" value="TonB-dependent receptor, beta-barrel domain"/>
    <property type="match status" value="1"/>
</dbReference>
<evidence type="ECO:0000256" key="14">
    <source>
        <dbReference type="RuleBase" id="RU003357"/>
    </source>
</evidence>
<dbReference type="InterPro" id="IPR039426">
    <property type="entry name" value="TonB-dep_rcpt-like"/>
</dbReference>
<dbReference type="Gene3D" id="3.55.50.30">
    <property type="match status" value="1"/>
</dbReference>
<protein>
    <submittedName>
        <fullName evidence="17">Vitamin B12 transporter BtuB</fullName>
    </submittedName>
</protein>
<dbReference type="InterPro" id="IPR012910">
    <property type="entry name" value="Plug_dom"/>
</dbReference>
<dbReference type="InterPro" id="IPR011276">
    <property type="entry name" value="TonB_haem/Hb_rcpt"/>
</dbReference>
<keyword evidence="4 13" id="KW-1134">Transmembrane beta strand</keyword>
<dbReference type="PANTHER" id="PTHR30069">
    <property type="entry name" value="TONB-DEPENDENT OUTER MEMBRANE RECEPTOR"/>
    <property type="match status" value="1"/>
</dbReference>
<keyword evidence="12 13" id="KW-0998">Cell outer membrane</keyword>
<keyword evidence="5" id="KW-0406">Ion transport</keyword>
<evidence type="ECO:0000256" key="13">
    <source>
        <dbReference type="PROSITE-ProRule" id="PRU01360"/>
    </source>
</evidence>
<gene>
    <name evidence="17" type="primary">btuB_2</name>
    <name evidence="17" type="ORF">LMG3458_00984</name>
</gene>
<dbReference type="RefSeq" id="WP_175191129.1">
    <property type="nucleotide sequence ID" value="NZ_CADIJO010000002.1"/>
</dbReference>
<dbReference type="Pfam" id="PF07715">
    <property type="entry name" value="Plug"/>
    <property type="match status" value="1"/>
</dbReference>
<evidence type="ECO:0000313" key="18">
    <source>
        <dbReference type="Proteomes" id="UP000494111"/>
    </source>
</evidence>
<dbReference type="GO" id="GO:0044718">
    <property type="term" value="P:siderophore transmembrane transport"/>
    <property type="evidence" value="ECO:0007669"/>
    <property type="project" value="TreeGrafter"/>
</dbReference>
<dbReference type="EMBL" id="CADIJO010000002">
    <property type="protein sequence ID" value="CAB3668777.1"/>
    <property type="molecule type" value="Genomic_DNA"/>
</dbReference>
<keyword evidence="6 13" id="KW-0812">Transmembrane</keyword>
<keyword evidence="7" id="KW-0732">Signal</keyword>
<keyword evidence="5" id="KW-0410">Iron transport</keyword>
<evidence type="ECO:0000313" key="17">
    <source>
        <dbReference type="EMBL" id="CAB3668777.1"/>
    </source>
</evidence>
<keyword evidence="9 14" id="KW-0798">TonB box</keyword>
<dbReference type="Pfam" id="PF00593">
    <property type="entry name" value="TonB_dep_Rec_b-barrel"/>
    <property type="match status" value="1"/>
</dbReference>
<dbReference type="GO" id="GO:0015344">
    <property type="term" value="F:siderophore uptake transmembrane transporter activity"/>
    <property type="evidence" value="ECO:0007669"/>
    <property type="project" value="TreeGrafter"/>
</dbReference>
<evidence type="ECO:0000256" key="15">
    <source>
        <dbReference type="SAM" id="MobiDB-lite"/>
    </source>
</evidence>
<evidence type="ECO:0000256" key="11">
    <source>
        <dbReference type="ARBA" id="ARBA00023170"/>
    </source>
</evidence>
<evidence type="ECO:0000256" key="3">
    <source>
        <dbReference type="ARBA" id="ARBA00022448"/>
    </source>
</evidence>
<evidence type="ECO:0000256" key="2">
    <source>
        <dbReference type="ARBA" id="ARBA00009810"/>
    </source>
</evidence>
<dbReference type="SMART" id="SM00965">
    <property type="entry name" value="STN"/>
    <property type="match status" value="1"/>
</dbReference>
<keyword evidence="3 13" id="KW-0813">Transport</keyword>
<dbReference type="Gene3D" id="2.170.130.10">
    <property type="entry name" value="TonB-dependent receptor, plug domain"/>
    <property type="match status" value="1"/>
</dbReference>
<evidence type="ECO:0000256" key="8">
    <source>
        <dbReference type="ARBA" id="ARBA00023004"/>
    </source>
</evidence>
<evidence type="ECO:0000256" key="4">
    <source>
        <dbReference type="ARBA" id="ARBA00022452"/>
    </source>
</evidence>
<dbReference type="PANTHER" id="PTHR30069:SF29">
    <property type="entry name" value="HEMOGLOBIN AND HEMOGLOBIN-HAPTOGLOBIN-BINDING PROTEIN 1-RELATED"/>
    <property type="match status" value="1"/>
</dbReference>
<evidence type="ECO:0000256" key="7">
    <source>
        <dbReference type="ARBA" id="ARBA00022729"/>
    </source>
</evidence>
<evidence type="ECO:0000256" key="9">
    <source>
        <dbReference type="ARBA" id="ARBA00023077"/>
    </source>
</evidence>
<keyword evidence="11" id="KW-0675">Receptor</keyword>
<sequence>MAYFPAGRASGLPQPGAHNRLTRLALALRLATALAAPAVMLWPAAAAQAQAAQSAARSYRIPAGPLAENLSRFADNAGVTVLFDATLVGQRRGAGLNGEYSVADGFARLLAGSGLAARERSPGVFVLQPAPQAGVTQLSPVTVEGEGAVATPAWETRTDRKRMDDLQIKNWSDLGKRAEPGVSFNRQNNSINIRGLDQDRVLTRVDGIRLPWLDDGARGVKGGLEAVDFNSLSRLDIVRGADASSGGSGAISGMADLHTLDPSDLLTDGKTFGALAKTDYDTADSSWGANAALAGQIHSNTFWLVQAGLRNGHALDNRGDIGGYGPRRTEPTPENYDQRSFLLKLQQRVEGGHRFGLTGEYFKRNATQDSMFEQGPGTSYLIGENTTKKETERERVSFDYSYKAPSTGGLIDSATAVVYWQRMQLDSALDGERSRDARANIIPGDPFRYGFPSGAYGRNNSIRQTMFGANAELTKRFAGDAVAQLWTVGGEWFGNKTQQNSSGYDNCPVVRPGTPAPFGPRACDMLHTNQADVPESKGSQWAVWVQDEFSFADGRYTVMPALRYDHYEQKPQATESYTSNPNAGALPSTNSGGRFSPKLLTTWKAADELSLYAQYAYGFKAPSPTQLYTNYGGPGTYLRVGNPYLKPETSKGWELGAKLGSDALGGALSFFDNRYQNFIDSNVPLDAGSPQWQAGWAGQYPLGVTGNVNRAKVRIYGAEASAHWKFSPGWRTWGSLAWAVGKDEGTGQYLNSVAPLKAVLGVGYGRDVWGVDAMLTTALRRNKVEYPDASATTPNRDFQAPGYGVVDLMGYWRPAQVKGLQVQAGVFNLFDKKYWEAINVPTAGATALPRPVDWYTEPGRSLRVSLTYQY</sequence>
<dbReference type="PROSITE" id="PS52016">
    <property type="entry name" value="TONB_DEPENDENT_REC_3"/>
    <property type="match status" value="1"/>
</dbReference>
<dbReference type="CDD" id="cd01347">
    <property type="entry name" value="ligand_gated_channel"/>
    <property type="match status" value="1"/>
</dbReference>
<feature type="domain" description="Secretin/TonB short N-terminal" evidence="16">
    <location>
        <begin position="79"/>
        <end position="130"/>
    </location>
</feature>
<comment type="similarity">
    <text evidence="2 13 14">Belongs to the TonB-dependent receptor family.</text>
</comment>
<evidence type="ECO:0000256" key="1">
    <source>
        <dbReference type="ARBA" id="ARBA00004571"/>
    </source>
</evidence>
<accession>A0A6S6Z9B4</accession>